<reference evidence="1 2" key="1">
    <citation type="journal article" date="2019" name="PLoS Negl. Trop. Dis.">
        <title>Revisiting the worldwide diversity of Leptospira species in the environment.</title>
        <authorList>
            <person name="Vincent A.T."/>
            <person name="Schiettekatte O."/>
            <person name="Bourhy P."/>
            <person name="Veyrier F.J."/>
            <person name="Picardeau M."/>
        </authorList>
    </citation>
    <scope>NUCLEOTIDE SEQUENCE [LARGE SCALE GENOMIC DNA]</scope>
    <source>
        <strain evidence="1 2">201702445</strain>
    </source>
</reference>
<proteinExistence type="predicted"/>
<dbReference type="PANTHER" id="PTHR12993:SF11">
    <property type="entry name" value="N-ACETYLGLUCOSAMINYL-PHOSPHATIDYLINOSITOL DE-N-ACETYLASE"/>
    <property type="match status" value="1"/>
</dbReference>
<evidence type="ECO:0000313" key="2">
    <source>
        <dbReference type="Proteomes" id="UP000297613"/>
    </source>
</evidence>
<dbReference type="GO" id="GO:0016811">
    <property type="term" value="F:hydrolase activity, acting on carbon-nitrogen (but not peptide) bonds, in linear amides"/>
    <property type="evidence" value="ECO:0007669"/>
    <property type="project" value="TreeGrafter"/>
</dbReference>
<name>A0A5F2AUU0_9LEPT</name>
<dbReference type="Pfam" id="PF02585">
    <property type="entry name" value="PIG-L"/>
    <property type="match status" value="1"/>
</dbReference>
<dbReference type="InterPro" id="IPR003737">
    <property type="entry name" value="GlcNAc_PI_deacetylase-related"/>
</dbReference>
<dbReference type="AlphaFoldDB" id="A0A5F2AUU0"/>
<dbReference type="Proteomes" id="UP000297613">
    <property type="component" value="Unassembled WGS sequence"/>
</dbReference>
<comment type="caution">
    <text evidence="1">The sequence shown here is derived from an EMBL/GenBank/DDBJ whole genome shotgun (WGS) entry which is preliminary data.</text>
</comment>
<sequence>MMKQTVLTVAAHPDDEILGCGGTMARYSEEGNDVHILILAEGLTSRDLTRNRENKAHELTELGKIAQMSSIKIGAKSIELLDFPDNRMDSVDRLDIIKAIERKIEDVKPEVVFTHFGNDLNIDHRITQDAVITACRPYPGQVVKEIYFFEVPSSTEWQFDGGVRFSPNVYFSLTEDQMNKKIESLSIYQSEMRSFPHARSIASVNALAKWRGANIGRNLAEGFVLGRKID</sequence>
<dbReference type="EMBL" id="RQGM01000062">
    <property type="protein sequence ID" value="TGL81155.1"/>
    <property type="molecule type" value="Genomic_DNA"/>
</dbReference>
<evidence type="ECO:0000313" key="1">
    <source>
        <dbReference type="EMBL" id="TGL81155.1"/>
    </source>
</evidence>
<gene>
    <name evidence="1" type="ORF">EHQ83_14915</name>
</gene>
<dbReference type="InterPro" id="IPR024078">
    <property type="entry name" value="LmbE-like_dom_sf"/>
</dbReference>
<dbReference type="Gene3D" id="3.40.50.10320">
    <property type="entry name" value="LmbE-like"/>
    <property type="match status" value="1"/>
</dbReference>
<protein>
    <submittedName>
        <fullName evidence="1">PIG-L family deacetylase</fullName>
    </submittedName>
</protein>
<dbReference type="PANTHER" id="PTHR12993">
    <property type="entry name" value="N-ACETYLGLUCOSAMINYL-PHOSPHATIDYLINOSITOL DE-N-ACETYLASE-RELATED"/>
    <property type="match status" value="1"/>
</dbReference>
<organism evidence="1 2">
    <name type="scientific">Leptospira yasudae</name>
    <dbReference type="NCBI Taxonomy" id="2202201"/>
    <lineage>
        <taxon>Bacteria</taxon>
        <taxon>Pseudomonadati</taxon>
        <taxon>Spirochaetota</taxon>
        <taxon>Spirochaetia</taxon>
        <taxon>Leptospirales</taxon>
        <taxon>Leptospiraceae</taxon>
        <taxon>Leptospira</taxon>
    </lineage>
</organism>
<dbReference type="SUPFAM" id="SSF102588">
    <property type="entry name" value="LmbE-like"/>
    <property type="match status" value="1"/>
</dbReference>
<accession>A0A5F2AUU0</accession>